<accession>A0A8S5SYN3</accession>
<protein>
    <submittedName>
        <fullName evidence="1">Uncharacterized protein</fullName>
    </submittedName>
</protein>
<dbReference type="EMBL" id="BK032705">
    <property type="protein sequence ID" value="DAF56000.1"/>
    <property type="molecule type" value="Genomic_DNA"/>
</dbReference>
<name>A0A8S5SYN3_9CAUD</name>
<reference evidence="1" key="1">
    <citation type="journal article" date="2021" name="Proc. Natl. Acad. Sci. U.S.A.">
        <title>A Catalog of Tens of Thousands of Viruses from Human Metagenomes Reveals Hidden Associations with Chronic Diseases.</title>
        <authorList>
            <person name="Tisza M.J."/>
            <person name="Buck C.B."/>
        </authorList>
    </citation>
    <scope>NUCLEOTIDE SEQUENCE</scope>
    <source>
        <strain evidence="1">CtKmJ5</strain>
    </source>
</reference>
<sequence>MPTRRLSSTSYHVSTASIFSNSYTLIIYRRDPIATPVYLRPFL</sequence>
<organism evidence="1">
    <name type="scientific">Podoviridae sp. ctKmJ5</name>
    <dbReference type="NCBI Taxonomy" id="2827732"/>
    <lineage>
        <taxon>Viruses</taxon>
        <taxon>Duplodnaviria</taxon>
        <taxon>Heunggongvirae</taxon>
        <taxon>Uroviricota</taxon>
        <taxon>Caudoviricetes</taxon>
    </lineage>
</organism>
<evidence type="ECO:0000313" key="1">
    <source>
        <dbReference type="EMBL" id="DAF56000.1"/>
    </source>
</evidence>
<proteinExistence type="predicted"/>